<keyword evidence="3" id="KW-1185">Reference proteome</keyword>
<dbReference type="KEGG" id="buy:D8S85_06855"/>
<evidence type="ECO:0000313" key="3">
    <source>
        <dbReference type="Proteomes" id="UP000270673"/>
    </source>
</evidence>
<feature type="transmembrane region" description="Helical" evidence="1">
    <location>
        <begin position="27"/>
        <end position="45"/>
    </location>
</feature>
<sequence length="137" mass="16318">MDTTIQDSLNIMAQHTQNNVSDGRVDWWMWIAIAEFVILLILVLSKKSLPKNERLQRFKNESMNHEIDFNNTISSAFHAEELYDELKVKCHPDRFPMNPEKSRTAEMFFQEITKNKHNMKRLLELKEQAKHELNINF</sequence>
<keyword evidence="1" id="KW-1133">Transmembrane helix</keyword>
<protein>
    <submittedName>
        <fullName evidence="2">Molecular chaperone DnaJ</fullName>
    </submittedName>
</protein>
<proteinExistence type="predicted"/>
<dbReference type="OrthoDB" id="1447419at2"/>
<evidence type="ECO:0000256" key="1">
    <source>
        <dbReference type="SAM" id="Phobius"/>
    </source>
</evidence>
<dbReference type="EMBL" id="CP032819">
    <property type="protein sequence ID" value="AZS29309.1"/>
    <property type="molecule type" value="Genomic_DNA"/>
</dbReference>
<keyword evidence="1" id="KW-0812">Transmembrane</keyword>
<dbReference type="AlphaFoldDB" id="A0A3S9VS48"/>
<dbReference type="Proteomes" id="UP000270673">
    <property type="component" value="Chromosome"/>
</dbReference>
<organism evidence="2 3">
    <name type="scientific">Butyricimonas faecalis</name>
    <dbReference type="NCBI Taxonomy" id="2093856"/>
    <lineage>
        <taxon>Bacteria</taxon>
        <taxon>Pseudomonadati</taxon>
        <taxon>Bacteroidota</taxon>
        <taxon>Bacteroidia</taxon>
        <taxon>Bacteroidales</taxon>
        <taxon>Odoribacteraceae</taxon>
        <taxon>Butyricimonas</taxon>
    </lineage>
</organism>
<reference evidence="2 3" key="1">
    <citation type="submission" date="2018-10" db="EMBL/GenBank/DDBJ databases">
        <title>Butyricimonas faecalis sp. nov., isolated from human faeces and emended description of the genus Butyricimonas.</title>
        <authorList>
            <person name="Le Roy T."/>
            <person name="Van der Smissen P."/>
            <person name="Paquot A."/>
            <person name="Delzenne N."/>
            <person name="Muccioli G."/>
            <person name="Collet J.-F."/>
            <person name="Cani P.D."/>
        </authorList>
    </citation>
    <scope>NUCLEOTIDE SEQUENCE [LARGE SCALE GENOMIC DNA]</scope>
    <source>
        <strain evidence="2 3">H184</strain>
    </source>
</reference>
<keyword evidence="1" id="KW-0472">Membrane</keyword>
<dbReference type="RefSeq" id="WP_106480056.1">
    <property type="nucleotide sequence ID" value="NZ_CP032819.1"/>
</dbReference>
<evidence type="ECO:0000313" key="2">
    <source>
        <dbReference type="EMBL" id="AZS29309.1"/>
    </source>
</evidence>
<accession>A0A3S9VS48</accession>
<name>A0A3S9VS48_9BACT</name>
<gene>
    <name evidence="2" type="ORF">D8S85_06855</name>
</gene>